<name>A0AAN8WMK5_HALRR</name>
<proteinExistence type="predicted"/>
<evidence type="ECO:0000313" key="2">
    <source>
        <dbReference type="Proteomes" id="UP001381693"/>
    </source>
</evidence>
<evidence type="ECO:0000313" key="1">
    <source>
        <dbReference type="EMBL" id="KAK7053109.1"/>
    </source>
</evidence>
<keyword evidence="2" id="KW-1185">Reference proteome</keyword>
<organism evidence="1 2">
    <name type="scientific">Halocaridina rubra</name>
    <name type="common">Hawaiian red shrimp</name>
    <dbReference type="NCBI Taxonomy" id="373956"/>
    <lineage>
        <taxon>Eukaryota</taxon>
        <taxon>Metazoa</taxon>
        <taxon>Ecdysozoa</taxon>
        <taxon>Arthropoda</taxon>
        <taxon>Crustacea</taxon>
        <taxon>Multicrustacea</taxon>
        <taxon>Malacostraca</taxon>
        <taxon>Eumalacostraca</taxon>
        <taxon>Eucarida</taxon>
        <taxon>Decapoda</taxon>
        <taxon>Pleocyemata</taxon>
        <taxon>Caridea</taxon>
        <taxon>Atyoidea</taxon>
        <taxon>Atyidae</taxon>
        <taxon>Halocaridina</taxon>
    </lineage>
</organism>
<dbReference type="Proteomes" id="UP001381693">
    <property type="component" value="Unassembled WGS sequence"/>
</dbReference>
<gene>
    <name evidence="1" type="ORF">SK128_022083</name>
</gene>
<feature type="non-terminal residue" evidence="1">
    <location>
        <position position="1"/>
    </location>
</feature>
<accession>A0AAN8WMK5</accession>
<comment type="caution">
    <text evidence="1">The sequence shown here is derived from an EMBL/GenBank/DDBJ whole genome shotgun (WGS) entry which is preliminary data.</text>
</comment>
<dbReference type="EMBL" id="JAXCGZ010021373">
    <property type="protein sequence ID" value="KAK7053109.1"/>
    <property type="molecule type" value="Genomic_DNA"/>
</dbReference>
<dbReference type="AlphaFoldDB" id="A0AAN8WMK5"/>
<protein>
    <submittedName>
        <fullName evidence="1">Uncharacterized protein</fullName>
    </submittedName>
</protein>
<sequence>CTELPLPATASPPAARDFFLHKFRVSKVDLQAAPLKKMINHPMKIHLRDDAVPFIIHMPWPIAFAIQSQMKEELDSMVMQG</sequence>
<reference evidence="1 2" key="1">
    <citation type="submission" date="2023-11" db="EMBL/GenBank/DDBJ databases">
        <title>Halocaridina rubra genome assembly.</title>
        <authorList>
            <person name="Smith C."/>
        </authorList>
    </citation>
    <scope>NUCLEOTIDE SEQUENCE [LARGE SCALE GENOMIC DNA]</scope>
    <source>
        <strain evidence="1">EP-1</strain>
        <tissue evidence="1">Whole</tissue>
    </source>
</reference>